<dbReference type="Proteomes" id="UP000184440">
    <property type="component" value="Unassembled WGS sequence"/>
</dbReference>
<evidence type="ECO:0000313" key="2">
    <source>
        <dbReference type="EMBL" id="SHN46959.1"/>
    </source>
</evidence>
<dbReference type="GO" id="GO:0016491">
    <property type="term" value="F:oxidoreductase activity"/>
    <property type="evidence" value="ECO:0007669"/>
    <property type="project" value="InterPro"/>
</dbReference>
<dbReference type="InterPro" id="IPR041017">
    <property type="entry name" value="Thioredoxin_10"/>
</dbReference>
<dbReference type="STRING" id="134849.SAMN05443668_11955"/>
<dbReference type="Pfam" id="PF17991">
    <property type="entry name" value="Thioredoxin_10"/>
    <property type="match status" value="1"/>
</dbReference>
<dbReference type="RefSeq" id="WP_073264397.1">
    <property type="nucleotide sequence ID" value="NZ_FRCS01000019.1"/>
</dbReference>
<dbReference type="PROSITE" id="PS51352">
    <property type="entry name" value="THIOREDOXIN_2"/>
    <property type="match status" value="1"/>
</dbReference>
<dbReference type="Gene3D" id="3.40.30.10">
    <property type="entry name" value="Glutaredoxin"/>
    <property type="match status" value="1"/>
</dbReference>
<keyword evidence="3" id="KW-1185">Reference proteome</keyword>
<dbReference type="SUPFAM" id="SSF52833">
    <property type="entry name" value="Thioredoxin-like"/>
    <property type="match status" value="1"/>
</dbReference>
<dbReference type="EMBL" id="FRCS01000019">
    <property type="protein sequence ID" value="SHN46959.1"/>
    <property type="molecule type" value="Genomic_DNA"/>
</dbReference>
<dbReference type="GO" id="GO:0016853">
    <property type="term" value="F:isomerase activity"/>
    <property type="evidence" value="ECO:0007669"/>
    <property type="project" value="UniProtKB-KW"/>
</dbReference>
<organism evidence="2 3">
    <name type="scientific">Cryptosporangium aurantiacum</name>
    <dbReference type="NCBI Taxonomy" id="134849"/>
    <lineage>
        <taxon>Bacteria</taxon>
        <taxon>Bacillati</taxon>
        <taxon>Actinomycetota</taxon>
        <taxon>Actinomycetes</taxon>
        <taxon>Cryptosporangiales</taxon>
        <taxon>Cryptosporangiaceae</taxon>
        <taxon>Cryptosporangium</taxon>
    </lineage>
</organism>
<dbReference type="GO" id="GO:0016209">
    <property type="term" value="F:antioxidant activity"/>
    <property type="evidence" value="ECO:0007669"/>
    <property type="project" value="InterPro"/>
</dbReference>
<dbReference type="InterPro" id="IPR036249">
    <property type="entry name" value="Thioredoxin-like_sf"/>
</dbReference>
<dbReference type="Pfam" id="PF00578">
    <property type="entry name" value="AhpC-TSA"/>
    <property type="match status" value="1"/>
</dbReference>
<evidence type="ECO:0000313" key="3">
    <source>
        <dbReference type="Proteomes" id="UP000184440"/>
    </source>
</evidence>
<proteinExistence type="predicted"/>
<protein>
    <submittedName>
        <fullName evidence="2">Thiol-disulfide isomerase or thioredoxin</fullName>
    </submittedName>
</protein>
<dbReference type="OrthoDB" id="9811352at2"/>
<dbReference type="InterPro" id="IPR050553">
    <property type="entry name" value="Thioredoxin_ResA/DsbE_sf"/>
</dbReference>
<accession>A0A1M7RLB6</accession>
<name>A0A1M7RLB6_9ACTN</name>
<dbReference type="Gene3D" id="2.60.120.260">
    <property type="entry name" value="Galactose-binding domain-like"/>
    <property type="match status" value="1"/>
</dbReference>
<dbReference type="InterPro" id="IPR013766">
    <property type="entry name" value="Thioredoxin_domain"/>
</dbReference>
<sequence length="315" mass="35448">MADRQHLPSFSGATAWLNSEPLDPDGLRGHVVLVNFWTLTCINWLRQEPYVRAWAQAYRDDGLVVVGVHTPEFSFEHDVDRIRLAIAERAIDYPVAVDSDYGVWRAFDNHYWPALYVADTDGVLRDHHFGEGRYAQSERVLQRLLGVTRDHVHVEGRGVEAEADWNHLRTPETYLGYTRGEHFASPGGPAFARRRTYTLPEHLPLNHWALSGEWTIGPESAVLHESGGTLAYRFHARDAHLVLCGETPEPIGFRVLLDGAAPGAAHGDDVDEEGHGVLRDGRLYQLVREHDAVRDRTLEITFDRPGAGAYVFTFG</sequence>
<gene>
    <name evidence="2" type="ORF">SAMN05443668_11955</name>
</gene>
<evidence type="ECO:0000259" key="1">
    <source>
        <dbReference type="PROSITE" id="PS51352"/>
    </source>
</evidence>
<dbReference type="InterPro" id="IPR000866">
    <property type="entry name" value="AhpC/TSA"/>
</dbReference>
<feature type="domain" description="Thioredoxin" evidence="1">
    <location>
        <begin position="1"/>
        <end position="146"/>
    </location>
</feature>
<reference evidence="2 3" key="1">
    <citation type="submission" date="2016-11" db="EMBL/GenBank/DDBJ databases">
        <authorList>
            <person name="Jaros S."/>
            <person name="Januszkiewicz K."/>
            <person name="Wedrychowicz H."/>
        </authorList>
    </citation>
    <scope>NUCLEOTIDE SEQUENCE [LARGE SCALE GENOMIC DNA]</scope>
    <source>
        <strain evidence="2 3">DSM 46144</strain>
    </source>
</reference>
<dbReference type="PANTHER" id="PTHR42852:SF13">
    <property type="entry name" value="PROTEIN DIPZ"/>
    <property type="match status" value="1"/>
</dbReference>
<dbReference type="PANTHER" id="PTHR42852">
    <property type="entry name" value="THIOL:DISULFIDE INTERCHANGE PROTEIN DSBE"/>
    <property type="match status" value="1"/>
</dbReference>
<dbReference type="AlphaFoldDB" id="A0A1M7RLB6"/>
<keyword evidence="2" id="KW-0413">Isomerase</keyword>